<dbReference type="GO" id="GO:0008199">
    <property type="term" value="F:ferric iron binding"/>
    <property type="evidence" value="ECO:0007669"/>
    <property type="project" value="InterPro"/>
</dbReference>
<dbReference type="PROSITE" id="PS50905">
    <property type="entry name" value="FERRITIN_LIKE"/>
    <property type="match status" value="1"/>
</dbReference>
<dbReference type="STRING" id="1371.GCA_900166605_00944"/>
<dbReference type="GO" id="GO:0004322">
    <property type="term" value="F:ferroxidase activity"/>
    <property type="evidence" value="ECO:0007669"/>
    <property type="project" value="TreeGrafter"/>
</dbReference>
<feature type="coiled-coil region" evidence="3">
    <location>
        <begin position="97"/>
        <end position="139"/>
    </location>
</feature>
<dbReference type="PANTHER" id="PTHR30295:SF0">
    <property type="entry name" value="BACTERIOFERRITIN"/>
    <property type="match status" value="1"/>
</dbReference>
<dbReference type="OrthoDB" id="9792238at2"/>
<accession>A0A510YBH6</accession>
<dbReference type="RefSeq" id="WP_079474327.1">
    <property type="nucleotide sequence ID" value="NZ_BJUN01000024.1"/>
</dbReference>
<evidence type="ECO:0000256" key="3">
    <source>
        <dbReference type="SAM" id="Coils"/>
    </source>
</evidence>
<evidence type="ECO:0000256" key="2">
    <source>
        <dbReference type="ARBA" id="ARBA00023004"/>
    </source>
</evidence>
<evidence type="ECO:0000313" key="5">
    <source>
        <dbReference type="EMBL" id="GEK59991.1"/>
    </source>
</evidence>
<dbReference type="InterPro" id="IPR009078">
    <property type="entry name" value="Ferritin-like_SF"/>
</dbReference>
<dbReference type="GO" id="GO:0006879">
    <property type="term" value="P:intracellular iron ion homeostasis"/>
    <property type="evidence" value="ECO:0007669"/>
    <property type="project" value="UniProtKB-KW"/>
</dbReference>
<protein>
    <submittedName>
        <fullName evidence="5">Bacterioferritin</fullName>
    </submittedName>
</protein>
<proteinExistence type="predicted"/>
<dbReference type="GO" id="GO:0020037">
    <property type="term" value="F:heme binding"/>
    <property type="evidence" value="ECO:0007669"/>
    <property type="project" value="TreeGrafter"/>
</dbReference>
<dbReference type="AlphaFoldDB" id="A0A510YBH6"/>
<organism evidence="5 6">
    <name type="scientific">Marinococcus halophilus</name>
    <dbReference type="NCBI Taxonomy" id="1371"/>
    <lineage>
        <taxon>Bacteria</taxon>
        <taxon>Bacillati</taxon>
        <taxon>Bacillota</taxon>
        <taxon>Bacilli</taxon>
        <taxon>Bacillales</taxon>
        <taxon>Bacillaceae</taxon>
        <taxon>Marinococcus</taxon>
    </lineage>
</organism>
<dbReference type="InterPro" id="IPR009040">
    <property type="entry name" value="Ferritin-like_diiron"/>
</dbReference>
<comment type="caution">
    <text evidence="5">The sequence shown here is derived from an EMBL/GenBank/DDBJ whole genome shotgun (WGS) entry which is preliminary data.</text>
</comment>
<dbReference type="CDD" id="cd00657">
    <property type="entry name" value="Ferritin_like"/>
    <property type="match status" value="1"/>
</dbReference>
<keyword evidence="1" id="KW-0409">Iron storage</keyword>
<evidence type="ECO:0000313" key="6">
    <source>
        <dbReference type="Proteomes" id="UP000321051"/>
    </source>
</evidence>
<dbReference type="PANTHER" id="PTHR30295">
    <property type="entry name" value="BACTERIOFERRITIN"/>
    <property type="match status" value="1"/>
</dbReference>
<reference evidence="5 6" key="1">
    <citation type="submission" date="2019-07" db="EMBL/GenBank/DDBJ databases">
        <title>Whole genome shotgun sequence of Marinococcus halophilus NBRC 102359.</title>
        <authorList>
            <person name="Hosoyama A."/>
            <person name="Uohara A."/>
            <person name="Ohji S."/>
            <person name="Ichikawa N."/>
        </authorList>
    </citation>
    <scope>NUCLEOTIDE SEQUENCE [LARGE SCALE GENOMIC DNA]</scope>
    <source>
        <strain evidence="5 6">NBRC 102359</strain>
    </source>
</reference>
<sequence>MERVRENDPKVQELIDGLNVDLAHEYAAAIMYTNYAAVVSGIHTPMLRPLFEDEIGDEQGHAQYIASKIRTLGGTPTTKPADIKQTFQVREMLEAARDSEADTIERYTKRAQQAEELNMIELQNKLEDLISDETGHKEEIERILEGSDL</sequence>
<keyword evidence="3" id="KW-0175">Coiled coil</keyword>
<name>A0A510YBH6_MARHA</name>
<evidence type="ECO:0000259" key="4">
    <source>
        <dbReference type="PROSITE" id="PS50905"/>
    </source>
</evidence>
<feature type="domain" description="Ferritin-like diiron" evidence="4">
    <location>
        <begin position="8"/>
        <end position="149"/>
    </location>
</feature>
<dbReference type="EMBL" id="BJUN01000024">
    <property type="protein sequence ID" value="GEK59991.1"/>
    <property type="molecule type" value="Genomic_DNA"/>
</dbReference>
<evidence type="ECO:0000256" key="1">
    <source>
        <dbReference type="ARBA" id="ARBA00022434"/>
    </source>
</evidence>
<keyword evidence="2" id="KW-0408">Iron</keyword>
<dbReference type="Gene3D" id="1.20.1260.10">
    <property type="match status" value="1"/>
</dbReference>
<dbReference type="SUPFAM" id="SSF47240">
    <property type="entry name" value="Ferritin-like"/>
    <property type="match status" value="1"/>
</dbReference>
<dbReference type="Pfam" id="PF00210">
    <property type="entry name" value="Ferritin"/>
    <property type="match status" value="1"/>
</dbReference>
<keyword evidence="6" id="KW-1185">Reference proteome</keyword>
<dbReference type="InterPro" id="IPR008331">
    <property type="entry name" value="Ferritin_DPS_dom"/>
</dbReference>
<dbReference type="GO" id="GO:0005829">
    <property type="term" value="C:cytosol"/>
    <property type="evidence" value="ECO:0007669"/>
    <property type="project" value="TreeGrafter"/>
</dbReference>
<gene>
    <name evidence="5" type="ORF">MHA01_28960</name>
</gene>
<dbReference type="Proteomes" id="UP000321051">
    <property type="component" value="Unassembled WGS sequence"/>
</dbReference>
<dbReference type="InterPro" id="IPR012347">
    <property type="entry name" value="Ferritin-like"/>
</dbReference>